<organism evidence="2 3">
    <name type="scientific">Adiantum capillus-veneris</name>
    <name type="common">Maidenhair fern</name>
    <dbReference type="NCBI Taxonomy" id="13818"/>
    <lineage>
        <taxon>Eukaryota</taxon>
        <taxon>Viridiplantae</taxon>
        <taxon>Streptophyta</taxon>
        <taxon>Embryophyta</taxon>
        <taxon>Tracheophyta</taxon>
        <taxon>Polypodiopsida</taxon>
        <taxon>Polypodiidae</taxon>
        <taxon>Polypodiales</taxon>
        <taxon>Pteridineae</taxon>
        <taxon>Pteridaceae</taxon>
        <taxon>Vittarioideae</taxon>
        <taxon>Adiantum</taxon>
    </lineage>
</organism>
<protein>
    <submittedName>
        <fullName evidence="2">Uncharacterized protein</fullName>
    </submittedName>
</protein>
<feature type="region of interest" description="Disordered" evidence="1">
    <location>
        <begin position="38"/>
        <end position="71"/>
    </location>
</feature>
<dbReference type="AlphaFoldDB" id="A0A9D4ZHT8"/>
<reference evidence="2" key="1">
    <citation type="submission" date="2021-01" db="EMBL/GenBank/DDBJ databases">
        <title>Adiantum capillus-veneris genome.</title>
        <authorList>
            <person name="Fang Y."/>
            <person name="Liao Q."/>
        </authorList>
    </citation>
    <scope>NUCLEOTIDE SEQUENCE</scope>
    <source>
        <strain evidence="2">H3</strain>
        <tissue evidence="2">Leaf</tissue>
    </source>
</reference>
<evidence type="ECO:0000256" key="1">
    <source>
        <dbReference type="SAM" id="MobiDB-lite"/>
    </source>
</evidence>
<dbReference type="EMBL" id="JABFUD020000008">
    <property type="protein sequence ID" value="KAI5075984.1"/>
    <property type="molecule type" value="Genomic_DNA"/>
</dbReference>
<name>A0A9D4ZHT8_ADICA</name>
<keyword evidence="3" id="KW-1185">Reference proteome</keyword>
<comment type="caution">
    <text evidence="2">The sequence shown here is derived from an EMBL/GenBank/DDBJ whole genome shotgun (WGS) entry which is preliminary data.</text>
</comment>
<evidence type="ECO:0000313" key="2">
    <source>
        <dbReference type="EMBL" id="KAI5075984.1"/>
    </source>
</evidence>
<accession>A0A9D4ZHT8</accession>
<proteinExistence type="predicted"/>
<dbReference type="Proteomes" id="UP000886520">
    <property type="component" value="Chromosome 8"/>
</dbReference>
<sequence>MGEIEYGIKHLDKAARENLYNRGKIKIVQELYNAHRNVHKGKQPASTEVEPAAAGASTKRPRAQEERGHFKNGPPFIFNLEKNQIVFAPERELGRVAFATALKCTVNDENFPNEEYVAKVFNQGDRGLPVDACGAMEATRLTLTHRGIVAPLGLFRDKERPMDIFPFWNGGNIASWI</sequence>
<evidence type="ECO:0000313" key="3">
    <source>
        <dbReference type="Proteomes" id="UP000886520"/>
    </source>
</evidence>
<gene>
    <name evidence="2" type="ORF">GOP47_0008049</name>
</gene>